<feature type="non-terminal residue" evidence="1">
    <location>
        <position position="179"/>
    </location>
</feature>
<name>A0A9N9JQX8_9GLOM</name>
<sequence length="179" mass="20704">TEEISFSVSYSIFLTLVIYEPKEYGNSMYFDSVCYQNNSITNFKNGQIKLRVFYSIVKLMDFDFISANVNTVQNIQVSTSFITSSHYSDIDLITKNVKSTTFDPNSETVQIQKNKNKLSDLALSCLELTIVNNPQDEYIINNDMSNNLNQLCEQKSLYKQDIKGQKKKRSRRISKKIKK</sequence>
<dbReference type="EMBL" id="CAJVQA010027879">
    <property type="protein sequence ID" value="CAG8793060.1"/>
    <property type="molecule type" value="Genomic_DNA"/>
</dbReference>
<evidence type="ECO:0000313" key="1">
    <source>
        <dbReference type="EMBL" id="CAG8793060.1"/>
    </source>
</evidence>
<accession>A0A9N9JQX8</accession>
<protein>
    <submittedName>
        <fullName evidence="1">10476_t:CDS:1</fullName>
    </submittedName>
</protein>
<evidence type="ECO:0000313" key="2">
    <source>
        <dbReference type="Proteomes" id="UP000789759"/>
    </source>
</evidence>
<dbReference type="AlphaFoldDB" id="A0A9N9JQX8"/>
<dbReference type="Proteomes" id="UP000789759">
    <property type="component" value="Unassembled WGS sequence"/>
</dbReference>
<keyword evidence="2" id="KW-1185">Reference proteome</keyword>
<reference evidence="1" key="1">
    <citation type="submission" date="2021-06" db="EMBL/GenBank/DDBJ databases">
        <authorList>
            <person name="Kallberg Y."/>
            <person name="Tangrot J."/>
            <person name="Rosling A."/>
        </authorList>
    </citation>
    <scope>NUCLEOTIDE SEQUENCE</scope>
    <source>
        <strain evidence="1">FL966</strain>
    </source>
</reference>
<proteinExistence type="predicted"/>
<comment type="caution">
    <text evidence="1">The sequence shown here is derived from an EMBL/GenBank/DDBJ whole genome shotgun (WGS) entry which is preliminary data.</text>
</comment>
<organism evidence="1 2">
    <name type="scientific">Cetraspora pellucida</name>
    <dbReference type="NCBI Taxonomy" id="1433469"/>
    <lineage>
        <taxon>Eukaryota</taxon>
        <taxon>Fungi</taxon>
        <taxon>Fungi incertae sedis</taxon>
        <taxon>Mucoromycota</taxon>
        <taxon>Glomeromycotina</taxon>
        <taxon>Glomeromycetes</taxon>
        <taxon>Diversisporales</taxon>
        <taxon>Gigasporaceae</taxon>
        <taxon>Cetraspora</taxon>
    </lineage>
</organism>
<gene>
    <name evidence="1" type="ORF">CPELLU_LOCUS17137</name>
</gene>